<keyword evidence="3" id="KW-0288">FMN</keyword>
<evidence type="ECO:0000313" key="7">
    <source>
        <dbReference type="Proteomes" id="UP000658258"/>
    </source>
</evidence>
<evidence type="ECO:0000313" key="6">
    <source>
        <dbReference type="EMBL" id="GHE71290.1"/>
    </source>
</evidence>
<proteinExistence type="inferred from homology"/>
<evidence type="ECO:0000256" key="4">
    <source>
        <dbReference type="ARBA" id="ARBA00038054"/>
    </source>
</evidence>
<organism evidence="6 7">
    <name type="scientific">Roseivirga thermotolerans</name>
    <dbReference type="NCBI Taxonomy" id="1758176"/>
    <lineage>
        <taxon>Bacteria</taxon>
        <taxon>Pseudomonadati</taxon>
        <taxon>Bacteroidota</taxon>
        <taxon>Cytophagia</taxon>
        <taxon>Cytophagales</taxon>
        <taxon>Roseivirgaceae</taxon>
        <taxon>Roseivirga</taxon>
    </lineage>
</organism>
<dbReference type="Pfam" id="PF01613">
    <property type="entry name" value="Flavin_Reduct"/>
    <property type="match status" value="1"/>
</dbReference>
<dbReference type="PANTHER" id="PTHR33798:SF5">
    <property type="entry name" value="FLAVIN REDUCTASE LIKE DOMAIN-CONTAINING PROTEIN"/>
    <property type="match status" value="1"/>
</dbReference>
<comment type="cofactor">
    <cofactor evidence="1">
        <name>FMN</name>
        <dbReference type="ChEBI" id="CHEBI:58210"/>
    </cofactor>
</comment>
<dbReference type="SUPFAM" id="SSF50475">
    <property type="entry name" value="FMN-binding split barrel"/>
    <property type="match status" value="1"/>
</dbReference>
<evidence type="ECO:0000256" key="2">
    <source>
        <dbReference type="ARBA" id="ARBA00022630"/>
    </source>
</evidence>
<feature type="domain" description="Flavin reductase like" evidence="5">
    <location>
        <begin position="30"/>
        <end position="160"/>
    </location>
</feature>
<keyword evidence="7" id="KW-1185">Reference proteome</keyword>
<dbReference type="PANTHER" id="PTHR33798">
    <property type="entry name" value="FLAVOPROTEIN OXYGENASE"/>
    <property type="match status" value="1"/>
</dbReference>
<keyword evidence="2" id="KW-0285">Flavoprotein</keyword>
<dbReference type="Gene3D" id="2.30.110.10">
    <property type="entry name" value="Electron Transport, Fmn-binding Protein, Chain A"/>
    <property type="match status" value="1"/>
</dbReference>
<comment type="caution">
    <text evidence="6">The sequence shown here is derived from an EMBL/GenBank/DDBJ whole genome shotgun (WGS) entry which is preliminary data.</text>
</comment>
<dbReference type="InterPro" id="IPR012349">
    <property type="entry name" value="Split_barrel_FMN-bd"/>
</dbReference>
<name>A0ABQ3IBP1_9BACT</name>
<evidence type="ECO:0000256" key="3">
    <source>
        <dbReference type="ARBA" id="ARBA00022643"/>
    </source>
</evidence>
<comment type="similarity">
    <text evidence="4">Belongs to the flavoredoxin family.</text>
</comment>
<dbReference type="EMBL" id="BNAG01000004">
    <property type="protein sequence ID" value="GHE71290.1"/>
    <property type="molecule type" value="Genomic_DNA"/>
</dbReference>
<evidence type="ECO:0000259" key="5">
    <source>
        <dbReference type="Pfam" id="PF01613"/>
    </source>
</evidence>
<evidence type="ECO:0000256" key="1">
    <source>
        <dbReference type="ARBA" id="ARBA00001917"/>
    </source>
</evidence>
<reference evidence="7" key="1">
    <citation type="journal article" date="2019" name="Int. J. Syst. Evol. Microbiol.">
        <title>The Global Catalogue of Microorganisms (GCM) 10K type strain sequencing project: providing services to taxonomists for standard genome sequencing and annotation.</title>
        <authorList>
            <consortium name="The Broad Institute Genomics Platform"/>
            <consortium name="The Broad Institute Genome Sequencing Center for Infectious Disease"/>
            <person name="Wu L."/>
            <person name="Ma J."/>
        </authorList>
    </citation>
    <scope>NUCLEOTIDE SEQUENCE [LARGE SCALE GENOMIC DNA]</scope>
    <source>
        <strain evidence="7">CGMCC 1.15111</strain>
    </source>
</reference>
<accession>A0ABQ3IBP1</accession>
<dbReference type="InterPro" id="IPR002563">
    <property type="entry name" value="Flavin_Rdtase-like_dom"/>
</dbReference>
<gene>
    <name evidence="6" type="ORF">GCM10011340_29020</name>
</gene>
<sequence length="207" mass="23287">MKLSKDQLLSLDRICRLNLVNSLTGIKPANLIGTVNTRGVTNLAIFSSVIHLGSNPPLLGMVTRPLGEVRRHTYENIKETGVFTINSVPNSMTKAAHYTAAKFEDNESEFEHCGFTPEYLSEFKAPFVRESPLKMGLQLVDELPIKHNDTRLLIGEIEYLCCEQEVGDGHLNLEELQLAGVSGLNSYYTLEKIAEYPYPRKEEWSKD</sequence>
<dbReference type="Proteomes" id="UP000658258">
    <property type="component" value="Unassembled WGS sequence"/>
</dbReference>
<protein>
    <submittedName>
        <fullName evidence="6">Flavin oxidoreductase</fullName>
    </submittedName>
</protein>
<dbReference type="RefSeq" id="WP_189631013.1">
    <property type="nucleotide sequence ID" value="NZ_BNAG01000004.1"/>
</dbReference>